<evidence type="ECO:0000256" key="1">
    <source>
        <dbReference type="ARBA" id="ARBA00001974"/>
    </source>
</evidence>
<dbReference type="Pfam" id="PF00441">
    <property type="entry name" value="Acyl-CoA_dh_1"/>
    <property type="match status" value="1"/>
</dbReference>
<organism evidence="7 8">
    <name type="scientific">Variovorax defluvii</name>
    <dbReference type="NCBI Taxonomy" id="913761"/>
    <lineage>
        <taxon>Bacteria</taxon>
        <taxon>Pseudomonadati</taxon>
        <taxon>Pseudomonadota</taxon>
        <taxon>Betaproteobacteria</taxon>
        <taxon>Burkholderiales</taxon>
        <taxon>Comamonadaceae</taxon>
        <taxon>Variovorax</taxon>
    </lineage>
</organism>
<dbReference type="InterPro" id="IPR009100">
    <property type="entry name" value="AcylCoA_DH/oxidase_NM_dom_sf"/>
</dbReference>
<evidence type="ECO:0000256" key="4">
    <source>
        <dbReference type="ARBA" id="ARBA00022827"/>
    </source>
</evidence>
<evidence type="ECO:0000313" key="7">
    <source>
        <dbReference type="EMBL" id="GAA4340566.1"/>
    </source>
</evidence>
<evidence type="ECO:0000256" key="3">
    <source>
        <dbReference type="ARBA" id="ARBA00022630"/>
    </source>
</evidence>
<evidence type="ECO:0000313" key="8">
    <source>
        <dbReference type="Proteomes" id="UP001500975"/>
    </source>
</evidence>
<dbReference type="PANTHER" id="PTHR42803:SF3">
    <property type="entry name" value="ACYL-COA DEHYDROGENASE-RELATED"/>
    <property type="match status" value="1"/>
</dbReference>
<feature type="domain" description="Acyl-CoA dehydrogenase/oxidase C-terminal" evidence="5">
    <location>
        <begin position="373"/>
        <end position="484"/>
    </location>
</feature>
<dbReference type="PANTHER" id="PTHR42803">
    <property type="entry name" value="ACYL-COA DEHYDROGENASE"/>
    <property type="match status" value="1"/>
</dbReference>
<evidence type="ECO:0000256" key="2">
    <source>
        <dbReference type="ARBA" id="ARBA00009347"/>
    </source>
</evidence>
<keyword evidence="8" id="KW-1185">Reference proteome</keyword>
<name>A0ABP8HKB8_9BURK</name>
<dbReference type="SUPFAM" id="SSF56645">
    <property type="entry name" value="Acyl-CoA dehydrogenase NM domain-like"/>
    <property type="match status" value="1"/>
</dbReference>
<dbReference type="EMBL" id="BAABGJ010000017">
    <property type="protein sequence ID" value="GAA4340566.1"/>
    <property type="molecule type" value="Genomic_DNA"/>
</dbReference>
<dbReference type="Pfam" id="PF12806">
    <property type="entry name" value="Acyl-CoA_dh_C"/>
    <property type="match status" value="1"/>
</dbReference>
<dbReference type="InterPro" id="IPR046373">
    <property type="entry name" value="Acyl-CoA_Oxase/DH_mid-dom_sf"/>
</dbReference>
<dbReference type="Gene3D" id="2.40.110.10">
    <property type="entry name" value="Butyryl-CoA Dehydrogenase, subunit A, domain 2"/>
    <property type="match status" value="1"/>
</dbReference>
<comment type="cofactor">
    <cofactor evidence="1">
        <name>FAD</name>
        <dbReference type="ChEBI" id="CHEBI:57692"/>
    </cofactor>
</comment>
<dbReference type="InterPro" id="IPR025878">
    <property type="entry name" value="Acyl-CoA_dh-like_C_dom"/>
</dbReference>
<dbReference type="InterPro" id="IPR052166">
    <property type="entry name" value="Diverse_Acyl-CoA_DH"/>
</dbReference>
<gene>
    <name evidence="7" type="ORF">GCM10023165_20640</name>
</gene>
<evidence type="ECO:0000259" key="5">
    <source>
        <dbReference type="Pfam" id="PF00441"/>
    </source>
</evidence>
<dbReference type="Proteomes" id="UP001500975">
    <property type="component" value="Unassembled WGS sequence"/>
</dbReference>
<feature type="domain" description="Acetyl-CoA dehydrogenase-like C-terminal" evidence="6">
    <location>
        <begin position="503"/>
        <end position="622"/>
    </location>
</feature>
<keyword evidence="3" id="KW-0285">Flavoprotein</keyword>
<dbReference type="SUPFAM" id="SSF47203">
    <property type="entry name" value="Acyl-CoA dehydrogenase C-terminal domain-like"/>
    <property type="match status" value="1"/>
</dbReference>
<keyword evidence="4" id="KW-0274">FAD</keyword>
<dbReference type="InterPro" id="IPR037069">
    <property type="entry name" value="AcylCoA_DH/ox_N_sf"/>
</dbReference>
<comment type="similarity">
    <text evidence="2">Belongs to the acyl-CoA dehydrogenase family.</text>
</comment>
<protein>
    <submittedName>
        <fullName evidence="7">Acyl-CoA dehydrogenase</fullName>
    </submittedName>
</protein>
<reference evidence="8" key="1">
    <citation type="journal article" date="2019" name="Int. J. Syst. Evol. Microbiol.">
        <title>The Global Catalogue of Microorganisms (GCM) 10K type strain sequencing project: providing services to taxonomists for standard genome sequencing and annotation.</title>
        <authorList>
            <consortium name="The Broad Institute Genomics Platform"/>
            <consortium name="The Broad Institute Genome Sequencing Center for Infectious Disease"/>
            <person name="Wu L."/>
            <person name="Ma J."/>
        </authorList>
    </citation>
    <scope>NUCLEOTIDE SEQUENCE [LARGE SCALE GENOMIC DNA]</scope>
    <source>
        <strain evidence="8">JCM 17804</strain>
    </source>
</reference>
<dbReference type="RefSeq" id="WP_345537664.1">
    <property type="nucleotide sequence ID" value="NZ_BAABGJ010000017.1"/>
</dbReference>
<evidence type="ECO:0000259" key="6">
    <source>
        <dbReference type="Pfam" id="PF12806"/>
    </source>
</evidence>
<accession>A0ABP8HKB8</accession>
<comment type="caution">
    <text evidence="7">The sequence shown here is derived from an EMBL/GenBank/DDBJ whole genome shotgun (WGS) entry which is preliminary data.</text>
</comment>
<dbReference type="InterPro" id="IPR009075">
    <property type="entry name" value="AcylCo_DH/oxidase_C"/>
</dbReference>
<dbReference type="Gene3D" id="1.10.540.10">
    <property type="entry name" value="Acyl-CoA dehydrogenase/oxidase, N-terminal domain"/>
    <property type="match status" value="1"/>
</dbReference>
<dbReference type="InterPro" id="IPR036250">
    <property type="entry name" value="AcylCo_DH-like_C"/>
</dbReference>
<proteinExistence type="inferred from homology"/>
<dbReference type="Gene3D" id="1.20.140.10">
    <property type="entry name" value="Butyryl-CoA Dehydrogenase, subunit A, domain 3"/>
    <property type="match status" value="1"/>
</dbReference>
<sequence length="627" mass="68599">MSLRPTLDFLLYGWLDIERLNQRPRFADHSRETFDAVLDTCERIARDKYAPNNRIVDTQEPRFDGEKVIQPQATHDAHKAFVDSGMLSAAQDYEVGGMQLPYTVQTAANSFFSMASASIGSHMLTSGNANLLMVHGTPMQQAVFARNEFSGRWAGTMCLSEPQAGSSLSDVATRAVPDGPNFQLDPLGHRYRLTGNKMWISAGDHELTENIVHIVLAKIPDEHGKLVPGTRGLSLFIVPKWLVAVKDPRPGSSPRKEEGADEMPVALAGRNDVALAGLNHKLGWRGTTNALLNFGEGRFLVDGKPGAVGYLVGQPGKGLHCMFHMMNEARIGVGIAATMLGMAGYYASLDYAKSRPQGRPVGPGGKDAATPQVRIIEHADVRRMLLAQKSYCEGALALELYCARLVDEQKTGNPEEADESRLLLEVLTPIAKSWPSEWCLEANSLAIQVHGGYGYTRDFPVEQYWRDNRLNMIHEGTHGIQAADLLGRKVLMEDGRGMQLVATRMRATIARARSVPVLAGHSSALEDALQRILGATRAAWATGNAREALANAVPYMQAFGHGVLAWIWLDVAERALRGDPSGVLPATLGRLGATDYFFHYELPKLGAWLNVVERLDGTCARLPEEAF</sequence>